<evidence type="ECO:0000313" key="4">
    <source>
        <dbReference type="Ensembl" id="ENSGAGP00000035913.1"/>
    </source>
</evidence>
<reference evidence="4" key="3">
    <citation type="submission" date="2025-09" db="UniProtKB">
        <authorList>
            <consortium name="Ensembl"/>
        </authorList>
    </citation>
    <scope>IDENTIFICATION</scope>
</reference>
<dbReference type="InterPro" id="IPR001223">
    <property type="entry name" value="Glyco_hydro18_cat"/>
</dbReference>
<dbReference type="GO" id="GO:0004568">
    <property type="term" value="F:chitinase activity"/>
    <property type="evidence" value="ECO:0007669"/>
    <property type="project" value="TreeGrafter"/>
</dbReference>
<dbReference type="InterPro" id="IPR050314">
    <property type="entry name" value="Glycosyl_Hydrlase_18"/>
</dbReference>
<feature type="domain" description="GH18" evidence="3">
    <location>
        <begin position="42"/>
        <end position="307"/>
    </location>
</feature>
<organism evidence="4 5">
    <name type="scientific">Gopherus agassizii</name>
    <name type="common">Agassiz's desert tortoise</name>
    <dbReference type="NCBI Taxonomy" id="38772"/>
    <lineage>
        <taxon>Eukaryota</taxon>
        <taxon>Metazoa</taxon>
        <taxon>Chordata</taxon>
        <taxon>Craniata</taxon>
        <taxon>Vertebrata</taxon>
        <taxon>Euteleostomi</taxon>
        <taxon>Archelosauria</taxon>
        <taxon>Testudinata</taxon>
        <taxon>Testudines</taxon>
        <taxon>Cryptodira</taxon>
        <taxon>Durocryptodira</taxon>
        <taxon>Testudinoidea</taxon>
        <taxon>Testudinidae</taxon>
        <taxon>Gopherus</taxon>
    </lineage>
</organism>
<dbReference type="GO" id="GO:0006915">
    <property type="term" value="P:apoptotic process"/>
    <property type="evidence" value="ECO:0007669"/>
    <property type="project" value="UniProtKB-KW"/>
</dbReference>
<dbReference type="GO" id="GO:0008061">
    <property type="term" value="F:chitin binding"/>
    <property type="evidence" value="ECO:0007669"/>
    <property type="project" value="InterPro"/>
</dbReference>
<dbReference type="Pfam" id="PF00704">
    <property type="entry name" value="Glyco_hydro_18"/>
    <property type="match status" value="1"/>
</dbReference>
<dbReference type="InterPro" id="IPR029070">
    <property type="entry name" value="Chitinase_insertion_sf"/>
</dbReference>
<dbReference type="GO" id="GO:0005975">
    <property type="term" value="P:carbohydrate metabolic process"/>
    <property type="evidence" value="ECO:0007669"/>
    <property type="project" value="InterPro"/>
</dbReference>
<dbReference type="SMART" id="SM00636">
    <property type="entry name" value="Glyco_18"/>
    <property type="match status" value="1"/>
</dbReference>
<dbReference type="Gene3D" id="3.10.50.10">
    <property type="match status" value="1"/>
</dbReference>
<feature type="chain" id="PRO_5019068544" description="GH18 domain-containing protein" evidence="2">
    <location>
        <begin position="37"/>
        <end position="307"/>
    </location>
</feature>
<feature type="signal peptide" evidence="2">
    <location>
        <begin position="1"/>
        <end position="36"/>
    </location>
</feature>
<dbReference type="SUPFAM" id="SSF51445">
    <property type="entry name" value="(Trans)glycosidases"/>
    <property type="match status" value="1"/>
</dbReference>
<dbReference type="STRING" id="38772.ENSGAGP00000035913"/>
<dbReference type="GO" id="GO:0006032">
    <property type="term" value="P:chitin catabolic process"/>
    <property type="evidence" value="ECO:0007669"/>
    <property type="project" value="TreeGrafter"/>
</dbReference>
<dbReference type="FunFam" id="3.10.50.10:FF:000001">
    <property type="entry name" value="Chitinase 3-like 1"/>
    <property type="match status" value="1"/>
</dbReference>
<dbReference type="Gene3D" id="3.20.20.80">
    <property type="entry name" value="Glycosidases"/>
    <property type="match status" value="1"/>
</dbReference>
<evidence type="ECO:0000256" key="1">
    <source>
        <dbReference type="ARBA" id="ARBA00023157"/>
    </source>
</evidence>
<proteinExistence type="predicted"/>
<keyword evidence="5" id="KW-1185">Reference proteome</keyword>
<keyword evidence="1" id="KW-1015">Disulfide bond</keyword>
<dbReference type="InterPro" id="IPR011583">
    <property type="entry name" value="Chitinase_II/V-like_cat"/>
</dbReference>
<evidence type="ECO:0000256" key="2">
    <source>
        <dbReference type="SAM" id="SignalP"/>
    </source>
</evidence>
<evidence type="ECO:0000259" key="3">
    <source>
        <dbReference type="PROSITE" id="PS51910"/>
    </source>
</evidence>
<dbReference type="AlphaFoldDB" id="A0A452J612"/>
<protein>
    <recommendedName>
        <fullName evidence="3">GH18 domain-containing protein</fullName>
    </recommendedName>
</protein>
<dbReference type="GO" id="GO:0006954">
    <property type="term" value="P:inflammatory response"/>
    <property type="evidence" value="ECO:0007669"/>
    <property type="project" value="UniProtKB-KW"/>
</dbReference>
<accession>A0A452J612</accession>
<reference evidence="5" key="1">
    <citation type="journal article" date="2017" name="PLoS ONE">
        <title>The Agassiz's desert tortoise genome provides a resource for the conservation of a threatened species.</title>
        <authorList>
            <person name="Tollis M."/>
            <person name="DeNardo D.F."/>
            <person name="Cornelius J.A."/>
            <person name="Dolby G.A."/>
            <person name="Edwards T."/>
            <person name="Henen B.T."/>
            <person name="Karl A.E."/>
            <person name="Murphy R.W."/>
            <person name="Kusumi K."/>
        </authorList>
    </citation>
    <scope>NUCLEOTIDE SEQUENCE [LARGE SCALE GENOMIC DNA]</scope>
</reference>
<keyword evidence="2" id="KW-0732">Signal</keyword>
<dbReference type="SUPFAM" id="SSF54556">
    <property type="entry name" value="Chitinase insertion domain"/>
    <property type="match status" value="1"/>
</dbReference>
<dbReference type="Proteomes" id="UP000291020">
    <property type="component" value="Unassembled WGS sequence"/>
</dbReference>
<evidence type="ECO:0000313" key="5">
    <source>
        <dbReference type="Proteomes" id="UP000291020"/>
    </source>
</evidence>
<dbReference type="PROSITE" id="PS51910">
    <property type="entry name" value="GH18_2"/>
    <property type="match status" value="1"/>
</dbReference>
<sequence>MHPVQGILCSGYSRGLWNPHSWLLFVALLLINNVTSRQDSAYKLVCYFTNWAQDRPSEGHFVPDGIDPHLCTHFIYAFANISKDELTTSKWNDATHYETFNGLKSRNPSLKTLLSIDRGKMGPGSFSRMVSSPANRRTFICSVIEFRKMNKFDGFSLCWIYPEGKNKGHFTSLIQMAKAFQEKAQKTGKQKLILSATVRAVRELVHASYEIDKISEAVDFLNLLTFDFHGSWQKVTGHVSPFSRIKKTPNPLTIMFIGVPISGPGSPGPFTQEARLLAYYEICTFTSGATTERIVEQEVLYSYKGNQ</sequence>
<dbReference type="GO" id="GO:0005783">
    <property type="term" value="C:endoplasmic reticulum"/>
    <property type="evidence" value="ECO:0007669"/>
    <property type="project" value="UniProtKB-SubCell"/>
</dbReference>
<dbReference type="PANTHER" id="PTHR11177">
    <property type="entry name" value="CHITINASE"/>
    <property type="match status" value="1"/>
</dbReference>
<reference evidence="4" key="2">
    <citation type="submission" date="2025-08" db="UniProtKB">
        <authorList>
            <consortium name="Ensembl"/>
        </authorList>
    </citation>
    <scope>IDENTIFICATION</scope>
</reference>
<dbReference type="Ensembl" id="ENSGAGT00000040654.1">
    <property type="protein sequence ID" value="ENSGAGP00000035913.1"/>
    <property type="gene ID" value="ENSGAGG00000025473.1"/>
</dbReference>
<dbReference type="InterPro" id="IPR017853">
    <property type="entry name" value="GH"/>
</dbReference>
<dbReference type="PANTHER" id="PTHR11177:SF82">
    <property type="entry name" value="CHITINASE-3-LIKE PROTEIN 2"/>
    <property type="match status" value="1"/>
</dbReference>
<dbReference type="GO" id="GO:0005576">
    <property type="term" value="C:extracellular region"/>
    <property type="evidence" value="ECO:0007669"/>
    <property type="project" value="UniProtKB-SubCell"/>
</dbReference>
<name>A0A452J612_9SAUR</name>